<comment type="similarity">
    <text evidence="2">Belongs to the NifU family.</text>
</comment>
<dbReference type="GO" id="GO:0005739">
    <property type="term" value="C:mitochondrion"/>
    <property type="evidence" value="ECO:0007669"/>
    <property type="project" value="TreeGrafter"/>
</dbReference>
<dbReference type="OMA" id="AYAWSSC"/>
<sequence>MQTTTTPVTAAAAAVTTTASFSSKIARTEALLACVVVAAVGAIAGLDPVPAVQLPLTAGNVEFVLDEVRPYLSADGGDVALHEIAGNVVRLKLQGACGSCPSSLVTIKMGIERRLMEKIPDVAAVEPVADKGTGLELNEENVEKVLNDIRPYLAGTGGGKLQLLMIKGPIVKVRLTGPAAVVRTVRVAVNKKLREKIPSITVVRLLP</sequence>
<dbReference type="InterPro" id="IPR001075">
    <property type="entry name" value="NIF_FeS_clus_asmbl_NifU_C"/>
</dbReference>
<reference evidence="5" key="2">
    <citation type="submission" date="2013-04" db="UniProtKB">
        <authorList>
            <consortium name="EnsemblPlants"/>
        </authorList>
    </citation>
    <scope>IDENTIFICATION</scope>
</reference>
<protein>
    <recommendedName>
        <fullName evidence="4">NIF system FeS cluster assembly NifU C-terminal domain-containing protein</fullName>
    </recommendedName>
</protein>
<evidence type="ECO:0000313" key="6">
    <source>
        <dbReference type="Proteomes" id="UP000006038"/>
    </source>
</evidence>
<dbReference type="SUPFAM" id="SSF117916">
    <property type="entry name" value="Fe-S cluster assembly (FSCA) domain-like"/>
    <property type="match status" value="2"/>
</dbReference>
<dbReference type="Proteomes" id="UP000006038">
    <property type="component" value="Chromosome 12"/>
</dbReference>
<dbReference type="FunFam" id="3.30.300.130:FF:000003">
    <property type="entry name" value="NifU-like protein 3, chloroplastic"/>
    <property type="match status" value="1"/>
</dbReference>
<organism evidence="5">
    <name type="scientific">Oryza brachyantha</name>
    <name type="common">malo sina</name>
    <dbReference type="NCBI Taxonomy" id="4533"/>
    <lineage>
        <taxon>Eukaryota</taxon>
        <taxon>Viridiplantae</taxon>
        <taxon>Streptophyta</taxon>
        <taxon>Embryophyta</taxon>
        <taxon>Tracheophyta</taxon>
        <taxon>Spermatophyta</taxon>
        <taxon>Magnoliopsida</taxon>
        <taxon>Liliopsida</taxon>
        <taxon>Poales</taxon>
        <taxon>Poaceae</taxon>
        <taxon>BOP clade</taxon>
        <taxon>Oryzoideae</taxon>
        <taxon>Oryzeae</taxon>
        <taxon>Oryzinae</taxon>
        <taxon>Oryza</taxon>
    </lineage>
</organism>
<dbReference type="Pfam" id="PF01106">
    <property type="entry name" value="NifU"/>
    <property type="match status" value="2"/>
</dbReference>
<dbReference type="eggNOG" id="KOG2358">
    <property type="taxonomic scope" value="Eukaryota"/>
</dbReference>
<comment type="subunit">
    <text evidence="3">Homodimer; disulfide-linked.</text>
</comment>
<dbReference type="PANTHER" id="PTHR11178">
    <property type="entry name" value="IRON-SULFUR CLUSTER SCAFFOLD PROTEIN NFU-RELATED"/>
    <property type="match status" value="1"/>
</dbReference>
<dbReference type="GO" id="GO:0009570">
    <property type="term" value="C:chloroplast stroma"/>
    <property type="evidence" value="ECO:0007669"/>
    <property type="project" value="UniProtKB-SubCell"/>
</dbReference>
<dbReference type="Gene3D" id="3.30.300.130">
    <property type="entry name" value="Fe-S cluster assembly (FSCA)"/>
    <property type="match status" value="2"/>
</dbReference>
<accession>J3NBT9</accession>
<evidence type="ECO:0000313" key="5">
    <source>
        <dbReference type="EnsemblPlants" id="OB12G14470.1"/>
    </source>
</evidence>
<reference evidence="5" key="1">
    <citation type="journal article" date="2013" name="Nat. Commun.">
        <title>Whole-genome sequencing of Oryza brachyantha reveals mechanisms underlying Oryza genome evolution.</title>
        <authorList>
            <person name="Chen J."/>
            <person name="Huang Q."/>
            <person name="Gao D."/>
            <person name="Wang J."/>
            <person name="Lang Y."/>
            <person name="Liu T."/>
            <person name="Li B."/>
            <person name="Bai Z."/>
            <person name="Luis Goicoechea J."/>
            <person name="Liang C."/>
            <person name="Chen C."/>
            <person name="Zhang W."/>
            <person name="Sun S."/>
            <person name="Liao Y."/>
            <person name="Zhang X."/>
            <person name="Yang L."/>
            <person name="Song C."/>
            <person name="Wang M."/>
            <person name="Shi J."/>
            <person name="Liu G."/>
            <person name="Liu J."/>
            <person name="Zhou H."/>
            <person name="Zhou W."/>
            <person name="Yu Q."/>
            <person name="An N."/>
            <person name="Chen Y."/>
            <person name="Cai Q."/>
            <person name="Wang B."/>
            <person name="Liu B."/>
            <person name="Min J."/>
            <person name="Huang Y."/>
            <person name="Wu H."/>
            <person name="Li Z."/>
            <person name="Zhang Y."/>
            <person name="Yin Y."/>
            <person name="Song W."/>
            <person name="Jiang J."/>
            <person name="Jackson S.A."/>
            <person name="Wing R.A."/>
            <person name="Wang J."/>
            <person name="Chen M."/>
        </authorList>
    </citation>
    <scope>NUCLEOTIDE SEQUENCE [LARGE SCALE GENOMIC DNA]</scope>
    <source>
        <strain evidence="5">cv. IRGC 101232</strain>
    </source>
</reference>
<evidence type="ECO:0000259" key="4">
    <source>
        <dbReference type="Pfam" id="PF01106"/>
    </source>
</evidence>
<dbReference type="EnsemblPlants" id="OB12G14470.1">
    <property type="protein sequence ID" value="OB12G14470.1"/>
    <property type="gene ID" value="OB12G14470"/>
</dbReference>
<evidence type="ECO:0000256" key="2">
    <source>
        <dbReference type="ARBA" id="ARBA00006420"/>
    </source>
</evidence>
<dbReference type="InterPro" id="IPR034904">
    <property type="entry name" value="FSCA_dom_sf"/>
</dbReference>
<dbReference type="STRING" id="4533.J3NBT9"/>
<name>J3NBT9_ORYBR</name>
<feature type="domain" description="NIF system FeS cluster assembly NifU C-terminal" evidence="4">
    <location>
        <begin position="142"/>
        <end position="203"/>
    </location>
</feature>
<dbReference type="Gramene" id="OB12G14470.1">
    <property type="protein sequence ID" value="OB12G14470.1"/>
    <property type="gene ID" value="OB12G14470"/>
</dbReference>
<dbReference type="GO" id="GO:0016226">
    <property type="term" value="P:iron-sulfur cluster assembly"/>
    <property type="evidence" value="ECO:0007669"/>
    <property type="project" value="InterPro"/>
</dbReference>
<evidence type="ECO:0000256" key="3">
    <source>
        <dbReference type="ARBA" id="ARBA00011748"/>
    </source>
</evidence>
<dbReference type="GO" id="GO:0051536">
    <property type="term" value="F:iron-sulfur cluster binding"/>
    <property type="evidence" value="ECO:0007669"/>
    <property type="project" value="InterPro"/>
</dbReference>
<dbReference type="GO" id="GO:0005198">
    <property type="term" value="F:structural molecule activity"/>
    <property type="evidence" value="ECO:0007669"/>
    <property type="project" value="UniProtKB-ARBA"/>
</dbReference>
<comment type="subcellular location">
    <subcellularLocation>
        <location evidence="1">Plastid</location>
        <location evidence="1">Chloroplast stroma</location>
    </subcellularLocation>
</comment>
<dbReference type="AlphaFoldDB" id="J3NBT9"/>
<dbReference type="PANTHER" id="PTHR11178:SF39">
    <property type="entry name" value="NIFU-LIKE PROTEIN 2, CHLOROPLASTIC"/>
    <property type="match status" value="1"/>
</dbReference>
<proteinExistence type="inferred from homology"/>
<evidence type="ECO:0000256" key="1">
    <source>
        <dbReference type="ARBA" id="ARBA00004470"/>
    </source>
</evidence>
<dbReference type="GO" id="GO:0005506">
    <property type="term" value="F:iron ion binding"/>
    <property type="evidence" value="ECO:0007669"/>
    <property type="project" value="InterPro"/>
</dbReference>
<feature type="domain" description="NIF system FeS cluster assembly NifU C-terminal" evidence="4">
    <location>
        <begin position="61"/>
        <end position="126"/>
    </location>
</feature>
<keyword evidence="6" id="KW-1185">Reference proteome</keyword>
<dbReference type="HOGENOM" id="CLU_080894_1_0_1"/>